<evidence type="ECO:0000313" key="2">
    <source>
        <dbReference type="Proteomes" id="UP000828941"/>
    </source>
</evidence>
<dbReference type="Proteomes" id="UP000828941">
    <property type="component" value="Chromosome 3"/>
</dbReference>
<reference evidence="1 2" key="1">
    <citation type="journal article" date="2022" name="DNA Res.">
        <title>Chromosomal-level genome assembly of the orchid tree Bauhinia variegata (Leguminosae; Cercidoideae) supports the allotetraploid origin hypothesis of Bauhinia.</title>
        <authorList>
            <person name="Zhong Y."/>
            <person name="Chen Y."/>
            <person name="Zheng D."/>
            <person name="Pang J."/>
            <person name="Liu Y."/>
            <person name="Luo S."/>
            <person name="Meng S."/>
            <person name="Qian L."/>
            <person name="Wei D."/>
            <person name="Dai S."/>
            <person name="Zhou R."/>
        </authorList>
    </citation>
    <scope>NUCLEOTIDE SEQUENCE [LARGE SCALE GENOMIC DNA]</scope>
    <source>
        <strain evidence="1">BV-YZ2020</strain>
    </source>
</reference>
<name>A0ACB9PYG9_BAUVA</name>
<organism evidence="1 2">
    <name type="scientific">Bauhinia variegata</name>
    <name type="common">Purple orchid tree</name>
    <name type="synonym">Phanera variegata</name>
    <dbReference type="NCBI Taxonomy" id="167791"/>
    <lineage>
        <taxon>Eukaryota</taxon>
        <taxon>Viridiplantae</taxon>
        <taxon>Streptophyta</taxon>
        <taxon>Embryophyta</taxon>
        <taxon>Tracheophyta</taxon>
        <taxon>Spermatophyta</taxon>
        <taxon>Magnoliopsida</taxon>
        <taxon>eudicotyledons</taxon>
        <taxon>Gunneridae</taxon>
        <taxon>Pentapetalae</taxon>
        <taxon>rosids</taxon>
        <taxon>fabids</taxon>
        <taxon>Fabales</taxon>
        <taxon>Fabaceae</taxon>
        <taxon>Cercidoideae</taxon>
        <taxon>Cercideae</taxon>
        <taxon>Bauhiniinae</taxon>
        <taxon>Bauhinia</taxon>
    </lineage>
</organism>
<accession>A0ACB9PYG9</accession>
<dbReference type="EMBL" id="CM039428">
    <property type="protein sequence ID" value="KAI4352847.1"/>
    <property type="molecule type" value="Genomic_DNA"/>
</dbReference>
<protein>
    <submittedName>
        <fullName evidence="1">Uncharacterized protein</fullName>
    </submittedName>
</protein>
<keyword evidence="2" id="KW-1185">Reference proteome</keyword>
<comment type="caution">
    <text evidence="1">The sequence shown here is derived from an EMBL/GenBank/DDBJ whole genome shotgun (WGS) entry which is preliminary data.</text>
</comment>
<gene>
    <name evidence="1" type="ORF">L6164_007059</name>
</gene>
<evidence type="ECO:0000313" key="1">
    <source>
        <dbReference type="EMBL" id="KAI4352847.1"/>
    </source>
</evidence>
<sequence>MEDSEEEEFLNLSLSVASNREKKKKGKIIMRDHASMSPMMNSYEGKIFRLLQMREQMLRQELQRRKGVVEDGNGLPLIHLLLTTATAVDENNLGSALENLTELYKTVSLTGDSVQRVVAYFADGLAARLLTRQF</sequence>
<proteinExistence type="predicted"/>